<accession>D4H4L9</accession>
<dbReference type="HOGENOM" id="CLU_133088_0_0_0"/>
<dbReference type="PaxDb" id="522772-Dacet_0619"/>
<dbReference type="PIRSF" id="PIRSF031804">
    <property type="entry name" value="UCP031804"/>
    <property type="match status" value="1"/>
</dbReference>
<evidence type="ECO:0000256" key="4">
    <source>
        <dbReference type="ARBA" id="ARBA00023136"/>
    </source>
</evidence>
<sequence>MENEETVIRRNQMEDKAMEKAYSEESMWKKLKEFAIKAGGSVVYAVLLLYYTMKLKEIPLKIKAVIMGALGYFILPLDVIPDAIPGAGFTDDLGVLVAAIVTVATYIDEEVRNTAKDKLKDWFGEDSVGEHIASIDEKLS</sequence>
<evidence type="ECO:0000256" key="5">
    <source>
        <dbReference type="SAM" id="Phobius"/>
    </source>
</evidence>
<name>D4H4L9_DENA2</name>
<evidence type="ECO:0000313" key="7">
    <source>
        <dbReference type="EMBL" id="ADD67413.1"/>
    </source>
</evidence>
<dbReference type="InterPro" id="IPR010652">
    <property type="entry name" value="DUF1232"/>
</dbReference>
<keyword evidence="8" id="KW-1185">Reference proteome</keyword>
<evidence type="ECO:0000256" key="1">
    <source>
        <dbReference type="ARBA" id="ARBA00004127"/>
    </source>
</evidence>
<dbReference type="EMBL" id="CP001968">
    <property type="protein sequence ID" value="ADD67413.1"/>
    <property type="molecule type" value="Genomic_DNA"/>
</dbReference>
<dbReference type="InParanoid" id="D4H4L9"/>
<comment type="subcellular location">
    <subcellularLocation>
        <location evidence="1">Endomembrane system</location>
        <topology evidence="1">Multi-pass membrane protein</topology>
    </subcellularLocation>
</comment>
<dbReference type="RefSeq" id="WP_013009957.1">
    <property type="nucleotide sequence ID" value="NC_013943.1"/>
</dbReference>
<keyword evidence="2 5" id="KW-0812">Transmembrane</keyword>
<reference evidence="7 8" key="1">
    <citation type="journal article" date="2010" name="Stand. Genomic Sci.">
        <title>Complete genome sequence of Denitrovibrio acetiphilus type strain (N2460).</title>
        <authorList>
            <person name="Kiss H."/>
            <person name="Lang E."/>
            <person name="Lapidus A."/>
            <person name="Copeland A."/>
            <person name="Nolan M."/>
            <person name="Glavina Del Rio T."/>
            <person name="Chen F."/>
            <person name="Lucas S."/>
            <person name="Tice H."/>
            <person name="Cheng J.F."/>
            <person name="Han C."/>
            <person name="Goodwin L."/>
            <person name="Pitluck S."/>
            <person name="Liolios K."/>
            <person name="Pati A."/>
            <person name="Ivanova N."/>
            <person name="Mavromatis K."/>
            <person name="Chen A."/>
            <person name="Palaniappan K."/>
            <person name="Land M."/>
            <person name="Hauser L."/>
            <person name="Chang Y.J."/>
            <person name="Jeffries C.D."/>
            <person name="Detter J.C."/>
            <person name="Brettin T."/>
            <person name="Spring S."/>
            <person name="Rohde M."/>
            <person name="Goker M."/>
            <person name="Woyke T."/>
            <person name="Bristow J."/>
            <person name="Eisen J.A."/>
            <person name="Markowitz V."/>
            <person name="Hugenholtz P."/>
            <person name="Kyrpides N.C."/>
            <person name="Klenk H.P."/>
        </authorList>
    </citation>
    <scope>NUCLEOTIDE SEQUENCE [LARGE SCALE GENOMIC DNA]</scope>
    <source>
        <strain evidence="8">DSM 12809 / NBRC 114555 / N2460</strain>
    </source>
</reference>
<feature type="transmembrane region" description="Helical" evidence="5">
    <location>
        <begin position="34"/>
        <end position="52"/>
    </location>
</feature>
<organism evidence="7 8">
    <name type="scientific">Denitrovibrio acetiphilus (strain DSM 12809 / NBRC 114555 / N2460)</name>
    <dbReference type="NCBI Taxonomy" id="522772"/>
    <lineage>
        <taxon>Bacteria</taxon>
        <taxon>Pseudomonadati</taxon>
        <taxon>Deferribacterota</taxon>
        <taxon>Deferribacteres</taxon>
        <taxon>Deferribacterales</taxon>
        <taxon>Geovibrionaceae</taxon>
        <taxon>Denitrovibrio</taxon>
    </lineage>
</organism>
<evidence type="ECO:0000259" key="6">
    <source>
        <dbReference type="Pfam" id="PF06803"/>
    </source>
</evidence>
<dbReference type="AlphaFoldDB" id="D4H4L9"/>
<dbReference type="GO" id="GO:0012505">
    <property type="term" value="C:endomembrane system"/>
    <property type="evidence" value="ECO:0007669"/>
    <property type="project" value="UniProtKB-SubCell"/>
</dbReference>
<protein>
    <recommendedName>
        <fullName evidence="6">DUF1232 domain-containing protein</fullName>
    </recommendedName>
</protein>
<keyword evidence="3 5" id="KW-1133">Transmembrane helix</keyword>
<dbReference type="eggNOG" id="COG3339">
    <property type="taxonomic scope" value="Bacteria"/>
</dbReference>
<keyword evidence="4 5" id="KW-0472">Membrane</keyword>
<evidence type="ECO:0000256" key="2">
    <source>
        <dbReference type="ARBA" id="ARBA00022692"/>
    </source>
</evidence>
<dbReference type="InterPro" id="IPR016983">
    <property type="entry name" value="UCP031804"/>
</dbReference>
<gene>
    <name evidence="7" type="ordered locus">Dacet_0619</name>
</gene>
<dbReference type="KEGG" id="dap:Dacet_0619"/>
<dbReference type="Pfam" id="PF06803">
    <property type="entry name" value="DUF1232"/>
    <property type="match status" value="1"/>
</dbReference>
<feature type="domain" description="DUF1232" evidence="6">
    <location>
        <begin position="63"/>
        <end position="97"/>
    </location>
</feature>
<evidence type="ECO:0000313" key="8">
    <source>
        <dbReference type="Proteomes" id="UP000002012"/>
    </source>
</evidence>
<dbReference type="Proteomes" id="UP000002012">
    <property type="component" value="Chromosome"/>
</dbReference>
<dbReference type="OrthoDB" id="9793277at2"/>
<evidence type="ECO:0000256" key="3">
    <source>
        <dbReference type="ARBA" id="ARBA00022989"/>
    </source>
</evidence>
<proteinExistence type="predicted"/>
<dbReference type="STRING" id="522772.Dacet_0619"/>